<dbReference type="Gene3D" id="1.20.1180.10">
    <property type="entry name" value="Udp N-acetylglucosamine O-acyltransferase, C-terminal domain"/>
    <property type="match status" value="1"/>
</dbReference>
<comment type="caution">
    <text evidence="7">The sequence shown here is derived from an EMBL/GenBank/DDBJ whole genome shotgun (WGS) entry which is preliminary data.</text>
</comment>
<dbReference type="GO" id="GO:0009245">
    <property type="term" value="P:lipid A biosynthetic process"/>
    <property type="evidence" value="ECO:0007669"/>
    <property type="project" value="UniProtKB-KW"/>
</dbReference>
<dbReference type="GO" id="GO:0016020">
    <property type="term" value="C:membrane"/>
    <property type="evidence" value="ECO:0007669"/>
    <property type="project" value="GOC"/>
</dbReference>
<keyword evidence="5 7" id="KW-0012">Acyltransferase</keyword>
<reference evidence="7 8" key="1">
    <citation type="submission" date="2018-09" db="EMBL/GenBank/DDBJ databases">
        <title>Alcanivorax profundi sp. nov., isolated from 1000 m-depth seawater of the Mariana Trench.</title>
        <authorList>
            <person name="Liu J."/>
        </authorList>
    </citation>
    <scope>NUCLEOTIDE SEQUENCE [LARGE SCALE GENOMIC DNA]</scope>
    <source>
        <strain evidence="7 8">MTEO17</strain>
    </source>
</reference>
<evidence type="ECO:0000256" key="5">
    <source>
        <dbReference type="ARBA" id="ARBA00023315"/>
    </source>
</evidence>
<evidence type="ECO:0000256" key="4">
    <source>
        <dbReference type="ARBA" id="ARBA00023098"/>
    </source>
</evidence>
<dbReference type="InterPro" id="IPR037157">
    <property type="entry name" value="Acetyltransf_C_sf"/>
</dbReference>
<dbReference type="InterPro" id="IPR011004">
    <property type="entry name" value="Trimer_LpxA-like_sf"/>
</dbReference>
<organism evidence="7 8">
    <name type="scientific">Alcanivorax profundi</name>
    <dbReference type="NCBI Taxonomy" id="2338368"/>
    <lineage>
        <taxon>Bacteria</taxon>
        <taxon>Pseudomonadati</taxon>
        <taxon>Pseudomonadota</taxon>
        <taxon>Gammaproteobacteria</taxon>
        <taxon>Oceanospirillales</taxon>
        <taxon>Alcanivoracaceae</taxon>
        <taxon>Alcanivorax</taxon>
    </lineage>
</organism>
<name>A0A418X7M7_9GAMM</name>
<dbReference type="Pfam" id="PF13720">
    <property type="entry name" value="Acetyltransf_11"/>
    <property type="match status" value="1"/>
</dbReference>
<dbReference type="AlphaFoldDB" id="A0A418X7M7"/>
<evidence type="ECO:0000256" key="3">
    <source>
        <dbReference type="ARBA" id="ARBA00022679"/>
    </source>
</evidence>
<dbReference type="Proteomes" id="UP000283734">
    <property type="component" value="Unassembled WGS sequence"/>
</dbReference>
<feature type="non-terminal residue" evidence="7">
    <location>
        <position position="1"/>
    </location>
</feature>
<dbReference type="Gene3D" id="2.160.10.10">
    <property type="entry name" value="Hexapeptide repeat proteins"/>
    <property type="match status" value="1"/>
</dbReference>
<keyword evidence="8" id="KW-1185">Reference proteome</keyword>
<keyword evidence="4" id="KW-0443">Lipid metabolism</keyword>
<evidence type="ECO:0000313" key="7">
    <source>
        <dbReference type="EMBL" id="RJG08408.1"/>
    </source>
</evidence>
<accession>A0A418X7M7</accession>
<dbReference type="EMBL" id="QYYA01000208">
    <property type="protein sequence ID" value="RJG08408.1"/>
    <property type="molecule type" value="Genomic_DNA"/>
</dbReference>
<dbReference type="InterPro" id="IPR029098">
    <property type="entry name" value="Acetyltransf_C"/>
</dbReference>
<proteinExistence type="predicted"/>
<dbReference type="GO" id="GO:0008780">
    <property type="term" value="F:acyl-[acyl-carrier-protein]-UDP-N-acetylglucosamine O-acyltransferase activity"/>
    <property type="evidence" value="ECO:0007669"/>
    <property type="project" value="InterPro"/>
</dbReference>
<dbReference type="SUPFAM" id="SSF51161">
    <property type="entry name" value="Trimeric LpxA-like enzymes"/>
    <property type="match status" value="1"/>
</dbReference>
<evidence type="ECO:0000313" key="8">
    <source>
        <dbReference type="Proteomes" id="UP000283734"/>
    </source>
</evidence>
<dbReference type="InterPro" id="IPR010137">
    <property type="entry name" value="Lipid_A_LpxA"/>
</dbReference>
<keyword evidence="2" id="KW-0441">Lipid A biosynthesis</keyword>
<evidence type="ECO:0000259" key="6">
    <source>
        <dbReference type="Pfam" id="PF13720"/>
    </source>
</evidence>
<evidence type="ECO:0000256" key="2">
    <source>
        <dbReference type="ARBA" id="ARBA00022556"/>
    </source>
</evidence>
<keyword evidence="1" id="KW-0444">Lipid biosynthesis</keyword>
<dbReference type="PANTHER" id="PTHR43480:SF1">
    <property type="entry name" value="ACYL-[ACYL-CARRIER-PROTEIN]--UDP-N-ACETYLGLUCOSAMINE O-ACYLTRANSFERASE, MITOCHONDRIAL-RELATED"/>
    <property type="match status" value="1"/>
</dbReference>
<sequence>GEVVVDDNAIVSANVLVHQFCHIAGYVMIQGGCRFSQDIPPYIIAGKEPTRYCSINLIGLRRRGFSNETIQNIHEAYRLLYSKGILKEGIEEIKKNLEVTKEIQYIIDFVESSQRGIIR</sequence>
<protein>
    <submittedName>
        <fullName evidence="7">Acyl-[acyl-carrier-protein]--UDP-N-acetylglucosamine O-acyltransferase</fullName>
    </submittedName>
</protein>
<keyword evidence="3 7" id="KW-0808">Transferase</keyword>
<dbReference type="PANTHER" id="PTHR43480">
    <property type="entry name" value="ACYL-[ACYL-CARRIER-PROTEIN]--UDP-N-ACETYLGLUCOSAMINE O-ACYLTRANSFERASE"/>
    <property type="match status" value="1"/>
</dbReference>
<evidence type="ECO:0000256" key="1">
    <source>
        <dbReference type="ARBA" id="ARBA00022516"/>
    </source>
</evidence>
<feature type="domain" description="UDP N-acetylglucosamine O-acyltransferase C-terminal" evidence="6">
    <location>
        <begin position="38"/>
        <end position="118"/>
    </location>
</feature>
<gene>
    <name evidence="7" type="ORF">D4A39_17520</name>
</gene>